<keyword evidence="3" id="KW-1185">Reference proteome</keyword>
<feature type="compositionally biased region" description="Basic and acidic residues" evidence="1">
    <location>
        <begin position="9"/>
        <end position="28"/>
    </location>
</feature>
<organism evidence="2 3">
    <name type="scientific">Triangularia verruculosa</name>
    <dbReference type="NCBI Taxonomy" id="2587418"/>
    <lineage>
        <taxon>Eukaryota</taxon>
        <taxon>Fungi</taxon>
        <taxon>Dikarya</taxon>
        <taxon>Ascomycota</taxon>
        <taxon>Pezizomycotina</taxon>
        <taxon>Sordariomycetes</taxon>
        <taxon>Sordariomycetidae</taxon>
        <taxon>Sordariales</taxon>
        <taxon>Podosporaceae</taxon>
        <taxon>Triangularia</taxon>
    </lineage>
</organism>
<evidence type="ECO:0000256" key="1">
    <source>
        <dbReference type="SAM" id="MobiDB-lite"/>
    </source>
</evidence>
<reference evidence="2" key="2">
    <citation type="submission" date="2023-05" db="EMBL/GenBank/DDBJ databases">
        <authorList>
            <consortium name="Lawrence Berkeley National Laboratory"/>
            <person name="Steindorff A."/>
            <person name="Hensen N."/>
            <person name="Bonometti L."/>
            <person name="Westerberg I."/>
            <person name="Brannstrom I.O."/>
            <person name="Guillou S."/>
            <person name="Cros-Aarteil S."/>
            <person name="Calhoun S."/>
            <person name="Haridas S."/>
            <person name="Kuo A."/>
            <person name="Mondo S."/>
            <person name="Pangilinan J."/>
            <person name="Riley R."/>
            <person name="Labutti K."/>
            <person name="Andreopoulos B."/>
            <person name="Lipzen A."/>
            <person name="Chen C."/>
            <person name="Yanf M."/>
            <person name="Daum C."/>
            <person name="Ng V."/>
            <person name="Clum A."/>
            <person name="Ohm R."/>
            <person name="Martin F."/>
            <person name="Silar P."/>
            <person name="Natvig D."/>
            <person name="Lalanne C."/>
            <person name="Gautier V."/>
            <person name="Ament-Velasquez S.L."/>
            <person name="Kruys A."/>
            <person name="Hutchinson M.I."/>
            <person name="Powell A.J."/>
            <person name="Barry K."/>
            <person name="Miller A.N."/>
            <person name="Grigoriev I.V."/>
            <person name="Debuchy R."/>
            <person name="Gladieux P."/>
            <person name="Thoren M.H."/>
            <person name="Johannesson H."/>
        </authorList>
    </citation>
    <scope>NUCLEOTIDE SEQUENCE</scope>
    <source>
        <strain evidence="2">CBS 315.58</strain>
    </source>
</reference>
<sequence>MGELLDGQGLHDGKDDGGSFPTKQHEPSKSLTWRRMGSSPSSRAERDRELSSGREHGTRVRMDGDRRLEPGGASIKVGSMEGQVIMCLETIDTGRRRLAVCRVDGHLQCHLDMARKMQPLSPSFWIPVPARRDFQWHTPQTSISESCDVDMRFVLLCWISLVWHCSFPQAPTPHLSRRISQAPQIKFKQDPGHVLRIRDRRPGVPAWLISNTMNWGNELGSLSKGIRHDLVHVGEAGEVGRLHRTSPNAGSGSTPGGSAVAGYWSLEGF</sequence>
<dbReference type="Proteomes" id="UP001303160">
    <property type="component" value="Unassembled WGS sequence"/>
</dbReference>
<evidence type="ECO:0000313" key="2">
    <source>
        <dbReference type="EMBL" id="KAK4195551.1"/>
    </source>
</evidence>
<name>A0AAN6X8C8_9PEZI</name>
<gene>
    <name evidence="2" type="ORF">QBC40DRAFT_301106</name>
</gene>
<dbReference type="AlphaFoldDB" id="A0AAN6X8C8"/>
<dbReference type="EMBL" id="MU864010">
    <property type="protein sequence ID" value="KAK4195551.1"/>
    <property type="molecule type" value="Genomic_DNA"/>
</dbReference>
<feature type="compositionally biased region" description="Basic and acidic residues" evidence="1">
    <location>
        <begin position="43"/>
        <end position="69"/>
    </location>
</feature>
<proteinExistence type="predicted"/>
<reference evidence="2" key="1">
    <citation type="journal article" date="2023" name="Mol. Phylogenet. Evol.">
        <title>Genome-scale phylogeny and comparative genomics of the fungal order Sordariales.</title>
        <authorList>
            <person name="Hensen N."/>
            <person name="Bonometti L."/>
            <person name="Westerberg I."/>
            <person name="Brannstrom I.O."/>
            <person name="Guillou S."/>
            <person name="Cros-Aarteil S."/>
            <person name="Calhoun S."/>
            <person name="Haridas S."/>
            <person name="Kuo A."/>
            <person name="Mondo S."/>
            <person name="Pangilinan J."/>
            <person name="Riley R."/>
            <person name="LaButti K."/>
            <person name="Andreopoulos B."/>
            <person name="Lipzen A."/>
            <person name="Chen C."/>
            <person name="Yan M."/>
            <person name="Daum C."/>
            <person name="Ng V."/>
            <person name="Clum A."/>
            <person name="Steindorff A."/>
            <person name="Ohm R.A."/>
            <person name="Martin F."/>
            <person name="Silar P."/>
            <person name="Natvig D.O."/>
            <person name="Lalanne C."/>
            <person name="Gautier V."/>
            <person name="Ament-Velasquez S.L."/>
            <person name="Kruys A."/>
            <person name="Hutchinson M.I."/>
            <person name="Powell A.J."/>
            <person name="Barry K."/>
            <person name="Miller A.N."/>
            <person name="Grigoriev I.V."/>
            <person name="Debuchy R."/>
            <person name="Gladieux P."/>
            <person name="Hiltunen Thoren M."/>
            <person name="Johannesson H."/>
        </authorList>
    </citation>
    <scope>NUCLEOTIDE SEQUENCE</scope>
    <source>
        <strain evidence="2">CBS 315.58</strain>
    </source>
</reference>
<comment type="caution">
    <text evidence="2">The sequence shown here is derived from an EMBL/GenBank/DDBJ whole genome shotgun (WGS) entry which is preliminary data.</text>
</comment>
<accession>A0AAN6X8C8</accession>
<evidence type="ECO:0000313" key="3">
    <source>
        <dbReference type="Proteomes" id="UP001303160"/>
    </source>
</evidence>
<feature type="region of interest" description="Disordered" evidence="1">
    <location>
        <begin position="1"/>
        <end position="74"/>
    </location>
</feature>
<protein>
    <submittedName>
        <fullName evidence="2">Uncharacterized protein</fullName>
    </submittedName>
</protein>